<evidence type="ECO:0000259" key="16">
    <source>
        <dbReference type="SMART" id="SM00904"/>
    </source>
</evidence>
<protein>
    <recommendedName>
        <fullName evidence="15">Riboflavin biosynthesis protein</fullName>
    </recommendedName>
    <domain>
        <recommendedName>
            <fullName evidence="15">Riboflavin kinase</fullName>
            <ecNumber evidence="15">2.7.1.26</ecNumber>
        </recommendedName>
        <alternativeName>
            <fullName evidence="15">Flavokinase</fullName>
        </alternativeName>
    </domain>
    <domain>
        <recommendedName>
            <fullName evidence="15">FMN adenylyltransferase</fullName>
            <ecNumber evidence="15">2.7.7.2</ecNumber>
        </recommendedName>
        <alternativeName>
            <fullName evidence="15">FAD pyrophosphorylase</fullName>
        </alternativeName>
        <alternativeName>
            <fullName evidence="15">FAD synthase</fullName>
        </alternativeName>
    </domain>
</protein>
<organism evidence="17 18">
    <name type="scientific">Ornithinibacillus halophilus</name>
    <dbReference type="NCBI Taxonomy" id="930117"/>
    <lineage>
        <taxon>Bacteria</taxon>
        <taxon>Bacillati</taxon>
        <taxon>Bacillota</taxon>
        <taxon>Bacilli</taxon>
        <taxon>Bacillales</taxon>
        <taxon>Bacillaceae</taxon>
        <taxon>Ornithinibacillus</taxon>
    </lineage>
</organism>
<keyword evidence="5 15" id="KW-0288">FMN</keyword>
<dbReference type="Pfam" id="PF06574">
    <property type="entry name" value="FAD_syn"/>
    <property type="match status" value="1"/>
</dbReference>
<dbReference type="NCBIfam" id="NF004160">
    <property type="entry name" value="PRK05627.1-3"/>
    <property type="match status" value="1"/>
</dbReference>
<evidence type="ECO:0000256" key="12">
    <source>
        <dbReference type="ARBA" id="ARBA00023268"/>
    </source>
</evidence>
<keyword evidence="11 15" id="KW-0067">ATP-binding</keyword>
<evidence type="ECO:0000313" key="17">
    <source>
        <dbReference type="EMBL" id="SHF52622.1"/>
    </source>
</evidence>
<dbReference type="EMBL" id="FQVW01000001">
    <property type="protein sequence ID" value="SHF52622.1"/>
    <property type="molecule type" value="Genomic_DNA"/>
</dbReference>
<comment type="catalytic activity">
    <reaction evidence="14 15">
        <text>FMN + ATP + H(+) = FAD + diphosphate</text>
        <dbReference type="Rhea" id="RHEA:17237"/>
        <dbReference type="ChEBI" id="CHEBI:15378"/>
        <dbReference type="ChEBI" id="CHEBI:30616"/>
        <dbReference type="ChEBI" id="CHEBI:33019"/>
        <dbReference type="ChEBI" id="CHEBI:57692"/>
        <dbReference type="ChEBI" id="CHEBI:58210"/>
        <dbReference type="EC" id="2.7.7.2"/>
    </reaction>
</comment>
<comment type="pathway">
    <text evidence="2 15">Cofactor biosynthesis; FAD biosynthesis; FAD from FMN: step 1/1.</text>
</comment>
<dbReference type="EC" id="2.7.7.2" evidence="15"/>
<dbReference type="FunFam" id="3.40.50.620:FF:000021">
    <property type="entry name" value="Riboflavin biosynthesis protein"/>
    <property type="match status" value="1"/>
</dbReference>
<evidence type="ECO:0000256" key="10">
    <source>
        <dbReference type="ARBA" id="ARBA00022827"/>
    </source>
</evidence>
<dbReference type="UniPathway" id="UPA00277">
    <property type="reaction ID" value="UER00407"/>
</dbReference>
<dbReference type="Pfam" id="PF01687">
    <property type="entry name" value="Flavokinase"/>
    <property type="match status" value="1"/>
</dbReference>
<dbReference type="InterPro" id="IPR002606">
    <property type="entry name" value="Riboflavin_kinase_bac"/>
</dbReference>
<evidence type="ECO:0000256" key="5">
    <source>
        <dbReference type="ARBA" id="ARBA00022643"/>
    </source>
</evidence>
<evidence type="ECO:0000256" key="7">
    <source>
        <dbReference type="ARBA" id="ARBA00022695"/>
    </source>
</evidence>
<keyword evidence="10 15" id="KW-0274">FAD</keyword>
<dbReference type="SMART" id="SM00904">
    <property type="entry name" value="Flavokinase"/>
    <property type="match status" value="1"/>
</dbReference>
<dbReference type="STRING" id="930117.SAMN05216225_1001187"/>
<comment type="pathway">
    <text evidence="3 15">Cofactor biosynthesis; FMN biosynthesis; FMN from riboflavin (ATP route): step 1/1.</text>
</comment>
<evidence type="ECO:0000256" key="6">
    <source>
        <dbReference type="ARBA" id="ARBA00022679"/>
    </source>
</evidence>
<dbReference type="Gene3D" id="3.40.50.620">
    <property type="entry name" value="HUPs"/>
    <property type="match status" value="1"/>
</dbReference>
<dbReference type="InterPro" id="IPR014729">
    <property type="entry name" value="Rossmann-like_a/b/a_fold"/>
</dbReference>
<dbReference type="SUPFAM" id="SSF82114">
    <property type="entry name" value="Riboflavin kinase-like"/>
    <property type="match status" value="1"/>
</dbReference>
<keyword evidence="6 15" id="KW-0808">Transferase</keyword>
<dbReference type="AlphaFoldDB" id="A0A1M5CDW6"/>
<evidence type="ECO:0000256" key="9">
    <source>
        <dbReference type="ARBA" id="ARBA00022777"/>
    </source>
</evidence>
<dbReference type="CDD" id="cd02064">
    <property type="entry name" value="FAD_synthetase_N"/>
    <property type="match status" value="1"/>
</dbReference>
<keyword evidence="9 15" id="KW-0418">Kinase</keyword>
<comment type="similarity">
    <text evidence="15">Belongs to the ribF family.</text>
</comment>
<evidence type="ECO:0000256" key="11">
    <source>
        <dbReference type="ARBA" id="ARBA00022840"/>
    </source>
</evidence>
<evidence type="ECO:0000256" key="4">
    <source>
        <dbReference type="ARBA" id="ARBA00022630"/>
    </source>
</evidence>
<evidence type="ECO:0000256" key="8">
    <source>
        <dbReference type="ARBA" id="ARBA00022741"/>
    </source>
</evidence>
<dbReference type="PANTHER" id="PTHR22749:SF6">
    <property type="entry name" value="RIBOFLAVIN KINASE"/>
    <property type="match status" value="1"/>
</dbReference>
<keyword evidence="18" id="KW-1185">Reference proteome</keyword>
<dbReference type="GO" id="GO:0003919">
    <property type="term" value="F:FMN adenylyltransferase activity"/>
    <property type="evidence" value="ECO:0007669"/>
    <property type="project" value="UniProtKB-UniRule"/>
</dbReference>
<evidence type="ECO:0000256" key="3">
    <source>
        <dbReference type="ARBA" id="ARBA00005201"/>
    </source>
</evidence>
<keyword evidence="4 15" id="KW-0285">Flavoprotein</keyword>
<dbReference type="InterPro" id="IPR023465">
    <property type="entry name" value="Riboflavin_kinase_dom_sf"/>
</dbReference>
<dbReference type="UniPathway" id="UPA00276">
    <property type="reaction ID" value="UER00406"/>
</dbReference>
<dbReference type="EC" id="2.7.1.26" evidence="15"/>
<dbReference type="FunFam" id="2.40.30.30:FF:000003">
    <property type="entry name" value="Riboflavin biosynthesis protein"/>
    <property type="match status" value="1"/>
</dbReference>
<keyword evidence="8 15" id="KW-0547">Nucleotide-binding</keyword>
<dbReference type="OrthoDB" id="9803667at2"/>
<dbReference type="InterPro" id="IPR015864">
    <property type="entry name" value="FAD_synthase"/>
</dbReference>
<comment type="function">
    <text evidence="1">Catalyzes the phosphorylation of riboflavin to FMN followed by the adenylation of FMN to FAD.</text>
</comment>
<evidence type="ECO:0000256" key="13">
    <source>
        <dbReference type="ARBA" id="ARBA00047880"/>
    </source>
</evidence>
<dbReference type="PANTHER" id="PTHR22749">
    <property type="entry name" value="RIBOFLAVIN KINASE/FMN ADENYLYLTRANSFERASE"/>
    <property type="match status" value="1"/>
</dbReference>
<dbReference type="SUPFAM" id="SSF52374">
    <property type="entry name" value="Nucleotidylyl transferase"/>
    <property type="match status" value="1"/>
</dbReference>
<dbReference type="InterPro" id="IPR023468">
    <property type="entry name" value="Riboflavin_kinase"/>
</dbReference>
<evidence type="ECO:0000256" key="14">
    <source>
        <dbReference type="ARBA" id="ARBA00049494"/>
    </source>
</evidence>
<dbReference type="GO" id="GO:0005524">
    <property type="term" value="F:ATP binding"/>
    <property type="evidence" value="ECO:0007669"/>
    <property type="project" value="UniProtKB-UniRule"/>
</dbReference>
<dbReference type="GO" id="GO:0009231">
    <property type="term" value="P:riboflavin biosynthetic process"/>
    <property type="evidence" value="ECO:0007669"/>
    <property type="project" value="InterPro"/>
</dbReference>
<dbReference type="NCBIfam" id="TIGR00083">
    <property type="entry name" value="ribF"/>
    <property type="match status" value="1"/>
</dbReference>
<comment type="catalytic activity">
    <reaction evidence="13 15">
        <text>riboflavin + ATP = FMN + ADP + H(+)</text>
        <dbReference type="Rhea" id="RHEA:14357"/>
        <dbReference type="ChEBI" id="CHEBI:15378"/>
        <dbReference type="ChEBI" id="CHEBI:30616"/>
        <dbReference type="ChEBI" id="CHEBI:57986"/>
        <dbReference type="ChEBI" id="CHEBI:58210"/>
        <dbReference type="ChEBI" id="CHEBI:456216"/>
        <dbReference type="EC" id="2.7.1.26"/>
    </reaction>
</comment>
<accession>A0A1M5CDW6</accession>
<keyword evidence="12" id="KW-0511">Multifunctional enzyme</keyword>
<keyword evidence="7 15" id="KW-0548">Nucleotidyltransferase</keyword>
<sequence>MKVIELTYPHSLEQLPKTVTAIGFFDGIHKGHQTVINKAVDVASANNLESAVITFHPHPSVILRNKEDVQYITPMSIKKRILEQLGVDRLYIVKFNKELASLTPQSFIDHFIVGLNIQHVVAGFDFSFGHKGKGNMNNIGEFARGRFTYTVIDKVVLEDEKISSTRIRNLLENGDVQKVSLLLGRPFTTIGTVIEGDQRGRKIGYPTANIEVKSEALLPKPGIYAVKVIVNGRQYNGMASLGTNPTFTVDRTDLSLEINILDYNQNIYGQELKVEWYTFIRDEVKFNQVDELINKISEDEKEIREYFSNF</sequence>
<proteinExistence type="inferred from homology"/>
<dbReference type="NCBIfam" id="NF004162">
    <property type="entry name" value="PRK05627.1-5"/>
    <property type="match status" value="1"/>
</dbReference>
<dbReference type="GO" id="GO:0006747">
    <property type="term" value="P:FAD biosynthetic process"/>
    <property type="evidence" value="ECO:0007669"/>
    <property type="project" value="UniProtKB-UniRule"/>
</dbReference>
<dbReference type="InterPro" id="IPR015865">
    <property type="entry name" value="Riboflavin_kinase_bac/euk"/>
</dbReference>
<dbReference type="Proteomes" id="UP000183988">
    <property type="component" value="Unassembled WGS sequence"/>
</dbReference>
<evidence type="ECO:0000256" key="2">
    <source>
        <dbReference type="ARBA" id="ARBA00004726"/>
    </source>
</evidence>
<evidence type="ECO:0000256" key="15">
    <source>
        <dbReference type="PIRNR" id="PIRNR004491"/>
    </source>
</evidence>
<feature type="domain" description="Riboflavin kinase" evidence="16">
    <location>
        <begin position="182"/>
        <end position="308"/>
    </location>
</feature>
<evidence type="ECO:0000256" key="1">
    <source>
        <dbReference type="ARBA" id="ARBA00002121"/>
    </source>
</evidence>
<name>A0A1M5CDW6_9BACI</name>
<evidence type="ECO:0000313" key="18">
    <source>
        <dbReference type="Proteomes" id="UP000183988"/>
    </source>
</evidence>
<dbReference type="RefSeq" id="WP_072887032.1">
    <property type="nucleotide sequence ID" value="NZ_FQVW01000001.1"/>
</dbReference>
<dbReference type="Gene3D" id="2.40.30.30">
    <property type="entry name" value="Riboflavin kinase-like"/>
    <property type="match status" value="1"/>
</dbReference>
<dbReference type="PIRSF" id="PIRSF004491">
    <property type="entry name" value="FAD_Synth"/>
    <property type="match status" value="1"/>
</dbReference>
<dbReference type="GO" id="GO:0009398">
    <property type="term" value="P:FMN biosynthetic process"/>
    <property type="evidence" value="ECO:0007669"/>
    <property type="project" value="UniProtKB-UniRule"/>
</dbReference>
<gene>
    <name evidence="17" type="ORF">SAMN05216225_1001187</name>
</gene>
<reference evidence="17 18" key="1">
    <citation type="submission" date="2016-11" db="EMBL/GenBank/DDBJ databases">
        <authorList>
            <person name="Jaros S."/>
            <person name="Januszkiewicz K."/>
            <person name="Wedrychowicz H."/>
        </authorList>
    </citation>
    <scope>NUCLEOTIDE SEQUENCE [LARGE SCALE GENOMIC DNA]</scope>
    <source>
        <strain evidence="17 18">IBRC-M 10683</strain>
    </source>
</reference>
<dbReference type="GO" id="GO:0008531">
    <property type="term" value="F:riboflavin kinase activity"/>
    <property type="evidence" value="ECO:0007669"/>
    <property type="project" value="UniProtKB-UniRule"/>
</dbReference>